<keyword evidence="3" id="KW-0862">Zinc</keyword>
<evidence type="ECO:0000313" key="6">
    <source>
        <dbReference type="EMBL" id="KAG5591996.1"/>
    </source>
</evidence>
<dbReference type="AlphaFoldDB" id="A0A9J5XXT9"/>
<evidence type="ECO:0000256" key="3">
    <source>
        <dbReference type="ARBA" id="ARBA00022833"/>
    </source>
</evidence>
<dbReference type="InterPro" id="IPR006564">
    <property type="entry name" value="Znf_PMZ"/>
</dbReference>
<dbReference type="PANTHER" id="PTHR31973:SF189">
    <property type="entry name" value="TRANSPOSASE, MUDR, PLANT, MULE TRANSPOSASE DOMAIN PROTEIN-RELATED"/>
    <property type="match status" value="1"/>
</dbReference>
<dbReference type="Pfam" id="PF04434">
    <property type="entry name" value="SWIM"/>
    <property type="match status" value="1"/>
</dbReference>
<keyword evidence="1" id="KW-0479">Metal-binding</keyword>
<gene>
    <name evidence="6" type="ORF">H5410_042510</name>
</gene>
<evidence type="ECO:0000256" key="2">
    <source>
        <dbReference type="ARBA" id="ARBA00022771"/>
    </source>
</evidence>
<reference evidence="6 7" key="1">
    <citation type="submission" date="2020-09" db="EMBL/GenBank/DDBJ databases">
        <title>De no assembly of potato wild relative species, Solanum commersonii.</title>
        <authorList>
            <person name="Cho K."/>
        </authorList>
    </citation>
    <scope>NUCLEOTIDE SEQUENCE [LARGE SCALE GENOMIC DNA]</scope>
    <source>
        <strain evidence="6">LZ3.2</strain>
        <tissue evidence="6">Leaf</tissue>
    </source>
</reference>
<keyword evidence="2 4" id="KW-0863">Zinc-finger</keyword>
<dbReference type="PROSITE" id="PS50966">
    <property type="entry name" value="ZF_SWIM"/>
    <property type="match status" value="1"/>
</dbReference>
<dbReference type="PANTHER" id="PTHR31973">
    <property type="entry name" value="POLYPROTEIN, PUTATIVE-RELATED"/>
    <property type="match status" value="1"/>
</dbReference>
<dbReference type="GO" id="GO:0008270">
    <property type="term" value="F:zinc ion binding"/>
    <property type="evidence" value="ECO:0007669"/>
    <property type="project" value="UniProtKB-KW"/>
</dbReference>
<evidence type="ECO:0000259" key="5">
    <source>
        <dbReference type="PROSITE" id="PS50966"/>
    </source>
</evidence>
<dbReference type="SMART" id="SM00575">
    <property type="entry name" value="ZnF_PMZ"/>
    <property type="match status" value="1"/>
</dbReference>
<sequence length="573" mass="65648">MGPSLFLFLGLNLKMIDKVDLIFHYGANNVRFADVCEEFTKNLGFIKVNQLLVTGPSGRYYLVTDDDGMRTLQYLFSKKFRVINFFAVNSSDLSIFAQNITYHTETYTVDVDVSRQESSSSEFDESYSNDYNEEELEVFSQEKRRGVTDTSENYKVLEKGQTFKDILEARRDKKSSTCSIKTLNSIHTCDSTYKNLRANANTLAHLFKRKVQYNPQFKVKDMREELETIFNMNVSISKVKRAKRLALEKLEGNFEDQLRKLGDIDEEVAKDLLKYKPQTWCRAYFDTQCKNIMIDNNFTESFNAWILEARHMPIIKMLEKIRLKVMRRLVSNEAKVRSWKGDFSPPCMKLYNVYRAIAHGCKVEFNGDFGYEVTEGDDRHTINLKDKRCTCKAWDLSGIPCPHAIKAMLYDKDNTQGASSNSKNCKNKCNDTTSTPMVHHSSDTNDEAEIEFQTEVGTQQSVYSTTQPYGPEVGTEEDPSLRPMVVSEVTRLEERKNKPKPAIGSRRIGFTGDASGVSLPINLPYSPTKIIWKGKAATTLHQLQNEGKKKRLKMMARKGQGILDNIDDNDVNF</sequence>
<name>A0A9J5XXT9_SOLCO</name>
<proteinExistence type="predicted"/>
<dbReference type="InterPro" id="IPR007527">
    <property type="entry name" value="Znf_SWIM"/>
</dbReference>
<feature type="domain" description="SWIM-type" evidence="5">
    <location>
        <begin position="371"/>
        <end position="412"/>
    </location>
</feature>
<evidence type="ECO:0000256" key="4">
    <source>
        <dbReference type="PROSITE-ProRule" id="PRU00325"/>
    </source>
</evidence>
<protein>
    <recommendedName>
        <fullName evidence="5">SWIM-type domain-containing protein</fullName>
    </recommendedName>
</protein>
<comment type="caution">
    <text evidence="6">The sequence shown here is derived from an EMBL/GenBank/DDBJ whole genome shotgun (WGS) entry which is preliminary data.</text>
</comment>
<dbReference type="Proteomes" id="UP000824120">
    <property type="component" value="Chromosome 8"/>
</dbReference>
<accession>A0A9J5XXT9</accession>
<dbReference type="OrthoDB" id="1299287at2759"/>
<keyword evidence="7" id="KW-1185">Reference proteome</keyword>
<evidence type="ECO:0000256" key="1">
    <source>
        <dbReference type="ARBA" id="ARBA00022723"/>
    </source>
</evidence>
<evidence type="ECO:0000313" key="7">
    <source>
        <dbReference type="Proteomes" id="UP000824120"/>
    </source>
</evidence>
<organism evidence="6 7">
    <name type="scientific">Solanum commersonii</name>
    <name type="common">Commerson's wild potato</name>
    <name type="synonym">Commerson's nightshade</name>
    <dbReference type="NCBI Taxonomy" id="4109"/>
    <lineage>
        <taxon>Eukaryota</taxon>
        <taxon>Viridiplantae</taxon>
        <taxon>Streptophyta</taxon>
        <taxon>Embryophyta</taxon>
        <taxon>Tracheophyta</taxon>
        <taxon>Spermatophyta</taxon>
        <taxon>Magnoliopsida</taxon>
        <taxon>eudicotyledons</taxon>
        <taxon>Gunneridae</taxon>
        <taxon>Pentapetalae</taxon>
        <taxon>asterids</taxon>
        <taxon>lamiids</taxon>
        <taxon>Solanales</taxon>
        <taxon>Solanaceae</taxon>
        <taxon>Solanoideae</taxon>
        <taxon>Solaneae</taxon>
        <taxon>Solanum</taxon>
    </lineage>
</organism>
<dbReference type="EMBL" id="JACXVP010000008">
    <property type="protein sequence ID" value="KAG5591996.1"/>
    <property type="molecule type" value="Genomic_DNA"/>
</dbReference>